<dbReference type="Gene3D" id="3.40.50.720">
    <property type="entry name" value="NAD(P)-binding Rossmann-like Domain"/>
    <property type="match status" value="1"/>
</dbReference>
<dbReference type="EnsemblMetazoa" id="tetur16g01150.1">
    <property type="protein sequence ID" value="tetur16g01150.1"/>
    <property type="gene ID" value="tetur16g01150"/>
</dbReference>
<evidence type="ECO:0000313" key="3">
    <source>
        <dbReference type="Proteomes" id="UP000015104"/>
    </source>
</evidence>
<dbReference type="PANTHER" id="PTHR43943:SF2">
    <property type="entry name" value="DEHYDROGENASE_REDUCTASE 4"/>
    <property type="match status" value="1"/>
</dbReference>
<dbReference type="PANTHER" id="PTHR43943">
    <property type="entry name" value="DEHYDROGENASE/REDUCTASE (SDR FAMILY) MEMBER 4"/>
    <property type="match status" value="1"/>
</dbReference>
<dbReference type="EMBL" id="CAEY01000277">
    <property type="status" value="NOT_ANNOTATED_CDS"/>
    <property type="molecule type" value="Genomic_DNA"/>
</dbReference>
<reference evidence="2" key="2">
    <citation type="submission" date="2015-06" db="UniProtKB">
        <authorList>
            <consortium name="EnsemblMetazoa"/>
        </authorList>
    </citation>
    <scope>IDENTIFICATION</scope>
</reference>
<evidence type="ECO:0000313" key="2">
    <source>
        <dbReference type="EnsemblMetazoa" id="tetur16g01150.1"/>
    </source>
</evidence>
<protein>
    <submittedName>
        <fullName evidence="2">Uncharacterized protein</fullName>
    </submittedName>
</protein>
<reference evidence="3" key="1">
    <citation type="submission" date="2011-08" db="EMBL/GenBank/DDBJ databases">
        <authorList>
            <person name="Rombauts S."/>
        </authorList>
    </citation>
    <scope>NUCLEOTIDE SEQUENCE</scope>
    <source>
        <strain evidence="3">London</strain>
    </source>
</reference>
<accession>T1KNJ0</accession>
<sequence length="196" mass="21387">MSKIYGAASGGSELAVYCTPSTVVKVARKCTKNGEKLLVITSSWNGIKVGGAHCRLVIIYRDTSYKMIVYDPFIIPEYANIACGTQKPHERKCVENSIKKASMLLGHSRMLMSTIKSDELKGKVAIGTASTDGIGLEISRRLVQEGASEVISFNVKSELLSTKTVNPHMEKENRKPEEVASFDSFLCSDDASYIIG</sequence>
<name>T1KNJ0_TETUR</name>
<dbReference type="Proteomes" id="UP000015104">
    <property type="component" value="Unassembled WGS sequence"/>
</dbReference>
<evidence type="ECO:0000256" key="1">
    <source>
        <dbReference type="ARBA" id="ARBA00006484"/>
    </source>
</evidence>
<proteinExistence type="inferred from homology"/>
<dbReference type="AlphaFoldDB" id="T1KNJ0"/>
<keyword evidence="3" id="KW-1185">Reference proteome</keyword>
<comment type="similarity">
    <text evidence="1">Belongs to the short-chain dehydrogenases/reductases (SDR) family.</text>
</comment>
<dbReference type="HOGENOM" id="CLU_1391843_0_0_1"/>
<organism evidence="2 3">
    <name type="scientific">Tetranychus urticae</name>
    <name type="common">Two-spotted spider mite</name>
    <dbReference type="NCBI Taxonomy" id="32264"/>
    <lineage>
        <taxon>Eukaryota</taxon>
        <taxon>Metazoa</taxon>
        <taxon>Ecdysozoa</taxon>
        <taxon>Arthropoda</taxon>
        <taxon>Chelicerata</taxon>
        <taxon>Arachnida</taxon>
        <taxon>Acari</taxon>
        <taxon>Acariformes</taxon>
        <taxon>Trombidiformes</taxon>
        <taxon>Prostigmata</taxon>
        <taxon>Eleutherengona</taxon>
        <taxon>Raphignathae</taxon>
        <taxon>Tetranychoidea</taxon>
        <taxon>Tetranychidae</taxon>
        <taxon>Tetranychus</taxon>
    </lineage>
</organism>